<dbReference type="AlphaFoldDB" id="A0A1S1V911"/>
<accession>A0A1S1V911</accession>
<dbReference type="STRING" id="39480.EUAN_08870"/>
<dbReference type="RefSeq" id="WP_169817340.1">
    <property type="nucleotide sequence ID" value="NZ_MKIE01000002.1"/>
</dbReference>
<gene>
    <name evidence="1" type="ORF">EUAN_08870</name>
</gene>
<comment type="caution">
    <text evidence="1">The sequence shown here is derived from an EMBL/GenBank/DDBJ whole genome shotgun (WGS) entry which is preliminary data.</text>
</comment>
<dbReference type="Proteomes" id="UP000180254">
    <property type="component" value="Unassembled WGS sequence"/>
</dbReference>
<protein>
    <submittedName>
        <fullName evidence="1">Uncharacterized protein</fullName>
    </submittedName>
</protein>
<reference evidence="1 2" key="1">
    <citation type="submission" date="2016-09" db="EMBL/GenBank/DDBJ databases">
        <title>Genome sequence of Eubacterium angustum.</title>
        <authorList>
            <person name="Poehlein A."/>
            <person name="Daniel R."/>
        </authorList>
    </citation>
    <scope>NUCLEOTIDE SEQUENCE [LARGE SCALE GENOMIC DNA]</scope>
    <source>
        <strain evidence="1 2">DSM 1989</strain>
    </source>
</reference>
<name>A0A1S1V911_9FIRM</name>
<dbReference type="EMBL" id="MKIE01000002">
    <property type="protein sequence ID" value="OHW63103.1"/>
    <property type="molecule type" value="Genomic_DNA"/>
</dbReference>
<evidence type="ECO:0000313" key="1">
    <source>
        <dbReference type="EMBL" id="OHW63103.1"/>
    </source>
</evidence>
<evidence type="ECO:0000313" key="2">
    <source>
        <dbReference type="Proteomes" id="UP000180254"/>
    </source>
</evidence>
<proteinExistence type="predicted"/>
<organism evidence="1 2">
    <name type="scientific">Andreesenia angusta</name>
    <dbReference type="NCBI Taxonomy" id="39480"/>
    <lineage>
        <taxon>Bacteria</taxon>
        <taxon>Bacillati</taxon>
        <taxon>Bacillota</taxon>
        <taxon>Tissierellia</taxon>
        <taxon>Tissierellales</taxon>
        <taxon>Gottschalkiaceae</taxon>
        <taxon>Andreesenia</taxon>
    </lineage>
</organism>
<sequence length="46" mass="5302">MSGKEDLRREIATTLTAFAIEYGISLREVMDIARTTMDFIEINSEY</sequence>
<keyword evidence="2" id="KW-1185">Reference proteome</keyword>